<sequence>MYAAKAGGRPWRRYTPDLDEGSDEKAQLGADIRHGLDTGQFKLVYQPIVTLPEGRTVAVETLVRWVHPTRGMVSPVDFIPVAEESGLIVELGEWILRAACRQAAWWKDTLGDQGPLYVAVNVSARQLAEPDFARTVAAVLAWSGMPASMLTVEITETAVFAGGQAVETVKALRELGVKIALDDFGTGHSSLGLLRTLPIDCLKVDKQFVDTVTMAGPYSVIAQALIQVAEGLDLAAVAEGVETAEQAAELHRIGYRFAQGFYFGRPVDDPFPAEVAAVAQPPASMHVQKHVYLHGTRGK</sequence>
<dbReference type="InterPro" id="IPR035919">
    <property type="entry name" value="EAL_sf"/>
</dbReference>
<dbReference type="PANTHER" id="PTHR33121">
    <property type="entry name" value="CYCLIC DI-GMP PHOSPHODIESTERASE PDEF"/>
    <property type="match status" value="1"/>
</dbReference>
<comment type="caution">
    <text evidence="3">The sequence shown here is derived from an EMBL/GenBank/DDBJ whole genome shotgun (WGS) entry which is preliminary data.</text>
</comment>
<dbReference type="RefSeq" id="WP_203816985.1">
    <property type="nucleotide sequence ID" value="NZ_BAAABP010000071.1"/>
</dbReference>
<dbReference type="Pfam" id="PF00563">
    <property type="entry name" value="EAL"/>
    <property type="match status" value="1"/>
</dbReference>
<dbReference type="SUPFAM" id="SSF141868">
    <property type="entry name" value="EAL domain-like"/>
    <property type="match status" value="1"/>
</dbReference>
<organism evidence="3 4">
    <name type="scientific">Paractinoplanes ferrugineus</name>
    <dbReference type="NCBI Taxonomy" id="113564"/>
    <lineage>
        <taxon>Bacteria</taxon>
        <taxon>Bacillati</taxon>
        <taxon>Actinomycetota</taxon>
        <taxon>Actinomycetes</taxon>
        <taxon>Micromonosporales</taxon>
        <taxon>Micromonosporaceae</taxon>
        <taxon>Paractinoplanes</taxon>
    </lineage>
</organism>
<dbReference type="Gene3D" id="3.20.20.450">
    <property type="entry name" value="EAL domain"/>
    <property type="match status" value="1"/>
</dbReference>
<dbReference type="EMBL" id="BOMM01000016">
    <property type="protein sequence ID" value="GIE10428.1"/>
    <property type="molecule type" value="Genomic_DNA"/>
</dbReference>
<gene>
    <name evidence="3" type="ORF">Afe05nite_22680</name>
</gene>
<dbReference type="InterPro" id="IPR050706">
    <property type="entry name" value="Cyclic-di-GMP_PDE-like"/>
</dbReference>
<protein>
    <recommendedName>
        <fullName evidence="2">EAL domain-containing protein</fullName>
    </recommendedName>
</protein>
<feature type="region of interest" description="Disordered" evidence="1">
    <location>
        <begin position="1"/>
        <end position="22"/>
    </location>
</feature>
<dbReference type="CDD" id="cd01948">
    <property type="entry name" value="EAL"/>
    <property type="match status" value="1"/>
</dbReference>
<name>A0A919MC65_9ACTN</name>
<accession>A0A919MC65</accession>
<dbReference type="Proteomes" id="UP000598174">
    <property type="component" value="Unassembled WGS sequence"/>
</dbReference>
<dbReference type="GO" id="GO:0071111">
    <property type="term" value="F:cyclic-guanylate-specific phosphodiesterase activity"/>
    <property type="evidence" value="ECO:0007669"/>
    <property type="project" value="InterPro"/>
</dbReference>
<evidence type="ECO:0000313" key="3">
    <source>
        <dbReference type="EMBL" id="GIE10428.1"/>
    </source>
</evidence>
<keyword evidence="4" id="KW-1185">Reference proteome</keyword>
<dbReference type="PROSITE" id="PS50883">
    <property type="entry name" value="EAL"/>
    <property type="match status" value="1"/>
</dbReference>
<reference evidence="3" key="1">
    <citation type="submission" date="2021-01" db="EMBL/GenBank/DDBJ databases">
        <title>Whole genome shotgun sequence of Actinoplanes ferrugineus NBRC 15555.</title>
        <authorList>
            <person name="Komaki H."/>
            <person name="Tamura T."/>
        </authorList>
    </citation>
    <scope>NUCLEOTIDE SEQUENCE</scope>
    <source>
        <strain evidence="3">NBRC 15555</strain>
    </source>
</reference>
<evidence type="ECO:0000256" key="1">
    <source>
        <dbReference type="SAM" id="MobiDB-lite"/>
    </source>
</evidence>
<dbReference type="AlphaFoldDB" id="A0A919MC65"/>
<dbReference type="SMART" id="SM00052">
    <property type="entry name" value="EAL"/>
    <property type="match status" value="1"/>
</dbReference>
<proteinExistence type="predicted"/>
<evidence type="ECO:0000259" key="2">
    <source>
        <dbReference type="PROSITE" id="PS50883"/>
    </source>
</evidence>
<evidence type="ECO:0000313" key="4">
    <source>
        <dbReference type="Proteomes" id="UP000598174"/>
    </source>
</evidence>
<feature type="domain" description="EAL" evidence="2">
    <location>
        <begin position="25"/>
        <end position="280"/>
    </location>
</feature>
<dbReference type="InterPro" id="IPR001633">
    <property type="entry name" value="EAL_dom"/>
</dbReference>
<dbReference type="PANTHER" id="PTHR33121:SF70">
    <property type="entry name" value="SIGNALING PROTEIN YKOW"/>
    <property type="match status" value="1"/>
</dbReference>